<evidence type="ECO:0000256" key="6">
    <source>
        <dbReference type="ARBA" id="ARBA00022989"/>
    </source>
</evidence>
<keyword evidence="5 8" id="KW-0812">Transmembrane</keyword>
<comment type="caution">
    <text evidence="9">The sequence shown here is derived from an EMBL/GenBank/DDBJ whole genome shotgun (WGS) entry which is preliminary data.</text>
</comment>
<dbReference type="Proteomes" id="UP000018895">
    <property type="component" value="Unassembled WGS sequence"/>
</dbReference>
<feature type="transmembrane region" description="Helical" evidence="8">
    <location>
        <begin position="118"/>
        <end position="134"/>
    </location>
</feature>
<feature type="transmembrane region" description="Helical" evidence="8">
    <location>
        <begin position="81"/>
        <end position="98"/>
    </location>
</feature>
<protein>
    <submittedName>
        <fullName evidence="9">Spore germination protein</fullName>
    </submittedName>
</protein>
<accession>W4QES9</accession>
<dbReference type="PANTHER" id="PTHR34975:SF2">
    <property type="entry name" value="SPORE GERMINATION PROTEIN A2"/>
    <property type="match status" value="1"/>
</dbReference>
<evidence type="ECO:0000256" key="4">
    <source>
        <dbReference type="ARBA" id="ARBA00022544"/>
    </source>
</evidence>
<evidence type="ECO:0000313" key="9">
    <source>
        <dbReference type="EMBL" id="GAE30178.1"/>
    </source>
</evidence>
<dbReference type="AlphaFoldDB" id="W4QES9"/>
<evidence type="ECO:0000256" key="3">
    <source>
        <dbReference type="ARBA" id="ARBA00022448"/>
    </source>
</evidence>
<gene>
    <name evidence="9" type="ORF">JCM9152_1575</name>
</gene>
<keyword evidence="10" id="KW-1185">Reference proteome</keyword>
<keyword evidence="6 8" id="KW-1133">Transmembrane helix</keyword>
<feature type="transmembrane region" description="Helical" evidence="8">
    <location>
        <begin position="7"/>
        <end position="27"/>
    </location>
</feature>
<dbReference type="GO" id="GO:0009847">
    <property type="term" value="P:spore germination"/>
    <property type="evidence" value="ECO:0007669"/>
    <property type="project" value="InterPro"/>
</dbReference>
<comment type="similarity">
    <text evidence="2">Belongs to the amino acid-polyamine-organocation (APC) superfamily. Spore germination protein (SGP) (TC 2.A.3.9) family.</text>
</comment>
<name>W4QES9_9BACI</name>
<dbReference type="RefSeq" id="WP_035342606.1">
    <property type="nucleotide sequence ID" value="NZ_BAUU01000009.1"/>
</dbReference>
<sequence>MENREITVLQLTVILVSTNIGVGMLAFPRFVALEAETASISATLFGSMIALIGVMSIAYLGKVYDNKTFVGYSRQILGKKLGAFFIMIMILFFIILTGLELRQFGEVIIGSLLPKTPIYVPMMMIAFICMLASFHSMNVFAYVHLFYIAFTVAPITFILLAATREIDWIYVQPILGNETSWGGL</sequence>
<keyword evidence="3" id="KW-0813">Transport</keyword>
<keyword evidence="7 8" id="KW-0472">Membrane</keyword>
<dbReference type="Pfam" id="PF03845">
    <property type="entry name" value="Spore_permease"/>
    <property type="match status" value="1"/>
</dbReference>
<organism evidence="9 10">
    <name type="scientific">Halalkalibacter hemicellulosilyticusJCM 9152</name>
    <dbReference type="NCBI Taxonomy" id="1236971"/>
    <lineage>
        <taxon>Bacteria</taxon>
        <taxon>Bacillati</taxon>
        <taxon>Bacillota</taxon>
        <taxon>Bacilli</taxon>
        <taxon>Bacillales</taxon>
        <taxon>Bacillaceae</taxon>
        <taxon>Halalkalibacter</taxon>
    </lineage>
</organism>
<evidence type="ECO:0000256" key="2">
    <source>
        <dbReference type="ARBA" id="ARBA00007998"/>
    </source>
</evidence>
<dbReference type="STRING" id="1236971.JCM9152_1575"/>
<evidence type="ECO:0000256" key="8">
    <source>
        <dbReference type="SAM" id="Phobius"/>
    </source>
</evidence>
<evidence type="ECO:0000313" key="10">
    <source>
        <dbReference type="Proteomes" id="UP000018895"/>
    </source>
</evidence>
<dbReference type="InterPro" id="IPR004761">
    <property type="entry name" value="Spore_GerAB"/>
</dbReference>
<evidence type="ECO:0000256" key="1">
    <source>
        <dbReference type="ARBA" id="ARBA00004141"/>
    </source>
</evidence>
<evidence type="ECO:0000256" key="7">
    <source>
        <dbReference type="ARBA" id="ARBA00023136"/>
    </source>
</evidence>
<dbReference type="PANTHER" id="PTHR34975">
    <property type="entry name" value="SPORE GERMINATION PROTEIN A2"/>
    <property type="match status" value="1"/>
</dbReference>
<proteinExistence type="inferred from homology"/>
<dbReference type="GO" id="GO:0016020">
    <property type="term" value="C:membrane"/>
    <property type="evidence" value="ECO:0007669"/>
    <property type="project" value="UniProtKB-SubCell"/>
</dbReference>
<feature type="transmembrane region" description="Helical" evidence="8">
    <location>
        <begin position="141"/>
        <end position="162"/>
    </location>
</feature>
<reference evidence="9" key="1">
    <citation type="journal article" date="2014" name="Genome Announc.">
        <title>Draft Genome Sequences of Three Alkaliphilic Bacillus Strains, Bacillus wakoensis JCM 9140T, Bacillus akibai JCM 9157T, and Bacillus hemicellulosilyticus JCM 9152T.</title>
        <authorList>
            <person name="Yuki M."/>
            <person name="Oshima K."/>
            <person name="Suda W."/>
            <person name="Oshida Y."/>
            <person name="Kitamura K."/>
            <person name="Iida T."/>
            <person name="Hattori M."/>
            <person name="Ohkuma M."/>
        </authorList>
    </citation>
    <scope>NUCLEOTIDE SEQUENCE [LARGE SCALE GENOMIC DNA]</scope>
    <source>
        <strain evidence="9">JCM 9152</strain>
    </source>
</reference>
<dbReference type="OrthoDB" id="2078716at2"/>
<keyword evidence="4" id="KW-0309">Germination</keyword>
<feature type="transmembrane region" description="Helical" evidence="8">
    <location>
        <begin position="39"/>
        <end position="60"/>
    </location>
</feature>
<dbReference type="Gene3D" id="1.20.1740.10">
    <property type="entry name" value="Amino acid/polyamine transporter I"/>
    <property type="match status" value="1"/>
</dbReference>
<evidence type="ECO:0000256" key="5">
    <source>
        <dbReference type="ARBA" id="ARBA00022692"/>
    </source>
</evidence>
<dbReference type="EMBL" id="BAUU01000009">
    <property type="protein sequence ID" value="GAE30178.1"/>
    <property type="molecule type" value="Genomic_DNA"/>
</dbReference>
<comment type="subcellular location">
    <subcellularLocation>
        <location evidence="1">Membrane</location>
        <topology evidence="1">Multi-pass membrane protein</topology>
    </subcellularLocation>
</comment>